<evidence type="ECO:0000313" key="4">
    <source>
        <dbReference type="Proteomes" id="UP000835287"/>
    </source>
</evidence>
<accession>A0A2S7CCR2</accession>
<evidence type="ECO:0000313" key="3">
    <source>
        <dbReference type="Proteomes" id="UP000835243"/>
    </source>
</evidence>
<sequence>MNTINDSHDLHRPINDEHANVHACAHAGAADAKPYDDALSHWRQARLDTRVIWRRQLTLQDGISVLLAAWQMPHSMRWEWEAIDLRQDRHLCGGNCDSSLAAMRAADAWPALCGDEVAVLA</sequence>
<dbReference type="EMBL" id="HG992338">
    <property type="protein sequence ID" value="CAE6738424.1"/>
    <property type="molecule type" value="Genomic_DNA"/>
</dbReference>
<name>A0A2S7CCR2_9XANT</name>
<reference evidence="3 4" key="1">
    <citation type="submission" date="2021-02" db="EMBL/GenBank/DDBJ databases">
        <authorList>
            <person name="Pothier F. J."/>
        </authorList>
    </citation>
    <scope>NUCLEOTIDE SEQUENCE [LARGE SCALE GENOMIC DNA]</scope>
    <source>
        <strain evidence="1 4">301</strain>
        <strain evidence="2 3">CFBP 1159</strain>
    </source>
</reference>
<dbReference type="Proteomes" id="UP000835287">
    <property type="component" value="Chromosome"/>
</dbReference>
<keyword evidence="4" id="KW-1185">Reference proteome</keyword>
<dbReference type="EMBL" id="HG992341">
    <property type="protein sequence ID" value="CAE6812772.1"/>
    <property type="molecule type" value="Genomic_DNA"/>
</dbReference>
<evidence type="ECO:0000313" key="2">
    <source>
        <dbReference type="EMBL" id="CAE6812772.1"/>
    </source>
</evidence>
<dbReference type="Proteomes" id="UP000835243">
    <property type="component" value="Chromosome"/>
</dbReference>
<organism evidence="2 3">
    <name type="scientific">Xanthomonas arboricola pv. corylina</name>
    <dbReference type="NCBI Taxonomy" id="487821"/>
    <lineage>
        <taxon>Bacteria</taxon>
        <taxon>Pseudomonadati</taxon>
        <taxon>Pseudomonadota</taxon>
        <taxon>Gammaproteobacteria</taxon>
        <taxon>Lysobacterales</taxon>
        <taxon>Lysobacteraceae</taxon>
        <taxon>Xanthomonas</taxon>
    </lineage>
</organism>
<dbReference type="EMBL" id="HG992341">
    <property type="protein sequence ID" value="CAE6812812.1"/>
    <property type="molecule type" value="Genomic_DNA"/>
</dbReference>
<gene>
    <name evidence="2" type="ORF">CFBP1159_31610</name>
    <name evidence="1" type="ORF">XAC301_13710</name>
</gene>
<dbReference type="EMBL" id="HG992338">
    <property type="protein sequence ID" value="CAE6738397.1"/>
    <property type="molecule type" value="Genomic_DNA"/>
</dbReference>
<evidence type="ECO:0000313" key="1">
    <source>
        <dbReference type="EMBL" id="CAE6738397.1"/>
    </source>
</evidence>
<dbReference type="AlphaFoldDB" id="A0A2S7CCR2"/>
<proteinExistence type="predicted"/>
<protein>
    <submittedName>
        <fullName evidence="2">Uncharacterized protein</fullName>
    </submittedName>
</protein>